<evidence type="ECO:0000313" key="5">
    <source>
        <dbReference type="Proteomes" id="UP001589738"/>
    </source>
</evidence>
<comment type="similarity">
    <text evidence="1">Belongs to the peptidase S13 family.</text>
</comment>
<dbReference type="PANTHER" id="PTHR30023">
    <property type="entry name" value="D-ALANYL-D-ALANINE CARBOXYPEPTIDASE"/>
    <property type="match status" value="1"/>
</dbReference>
<dbReference type="Gene3D" id="3.40.710.10">
    <property type="entry name" value="DD-peptidase/beta-lactamase superfamily"/>
    <property type="match status" value="2"/>
</dbReference>
<reference evidence="4 5" key="1">
    <citation type="submission" date="2024-09" db="EMBL/GenBank/DDBJ databases">
        <authorList>
            <person name="Sun Q."/>
            <person name="Mori K."/>
        </authorList>
    </citation>
    <scope>NUCLEOTIDE SEQUENCE [LARGE SCALE GENOMIC DNA]</scope>
    <source>
        <strain evidence="4 5">CGMCC 1.9126</strain>
    </source>
</reference>
<dbReference type="PRINTS" id="PR00922">
    <property type="entry name" value="DADACBPTASE3"/>
</dbReference>
<dbReference type="EMBL" id="JBHLUU010000122">
    <property type="protein sequence ID" value="MFC0477543.1"/>
    <property type="molecule type" value="Genomic_DNA"/>
</dbReference>
<dbReference type="PANTHER" id="PTHR30023:SF0">
    <property type="entry name" value="PENICILLIN-SENSITIVE CARBOXYPEPTIDASE A"/>
    <property type="match status" value="1"/>
</dbReference>
<organism evidence="4 5">
    <name type="scientific">Robertmurraya beringensis</name>
    <dbReference type="NCBI Taxonomy" id="641660"/>
    <lineage>
        <taxon>Bacteria</taxon>
        <taxon>Bacillati</taxon>
        <taxon>Bacillota</taxon>
        <taxon>Bacilli</taxon>
        <taxon>Bacillales</taxon>
        <taxon>Bacillaceae</taxon>
        <taxon>Robertmurraya</taxon>
    </lineage>
</organism>
<evidence type="ECO:0000256" key="1">
    <source>
        <dbReference type="ARBA" id="ARBA00006096"/>
    </source>
</evidence>
<comment type="caution">
    <text evidence="4">The sequence shown here is derived from an EMBL/GenBank/DDBJ whole genome shotgun (WGS) entry which is preliminary data.</text>
</comment>
<keyword evidence="2 4" id="KW-0378">Hydrolase</keyword>
<dbReference type="Gene3D" id="3.50.80.20">
    <property type="entry name" value="D-Ala-D-Ala carboxypeptidase C, peptidase S13"/>
    <property type="match status" value="1"/>
</dbReference>
<dbReference type="EC" id="3.4.16.4" evidence="4"/>
<feature type="chain" id="PRO_5046790855" evidence="3">
    <location>
        <begin position="24"/>
        <end position="493"/>
    </location>
</feature>
<name>A0ABV6KW91_9BACI</name>
<gene>
    <name evidence="4" type="primary">dacB</name>
    <name evidence="4" type="ORF">ACFFHF_20335</name>
</gene>
<dbReference type="NCBIfam" id="TIGR00666">
    <property type="entry name" value="PBP4"/>
    <property type="match status" value="1"/>
</dbReference>
<keyword evidence="5" id="KW-1185">Reference proteome</keyword>
<keyword evidence="4" id="KW-0121">Carboxypeptidase</keyword>
<accession>A0ABV6KW91</accession>
<dbReference type="Pfam" id="PF02113">
    <property type="entry name" value="Peptidase_S13"/>
    <property type="match status" value="1"/>
</dbReference>
<sequence>MYQNKIKVIVLSLLFTGVLPALTATAPHVKANTQGSVLSQQLDSFINEEPLLTGAIVGVSIRNQQTGEVIYDHLGSTRLRPASNLKLITAASALEVLGENYTFSTKLFVNGRIEKGVLKGDVIIQGGGDPTLQQSDLQAFAQSLKEIGIKSIGGQILGDDTRYDDIRYSIDMPWSDEEAYYGAEISALTLSPDQDYDAGTVALEVKPAKKVGEKVSFTMRPENTYVQVVNEAITSAKDSKEDLTFTRDHSTNTITISGQIPQGATSESEWIAVFDASKYVVHVFDEELKKVGIQVDKGFRLGVTPSNARLIDEHKSISLRELLVPFMKLSNNGHGELLVKEMGKYKKGTGSFEAGLAVMNEKLTPYGMDFTNQVIRDGSGISHVNLVQPNELTKLLFSIQTKSWFPSYYGALPVAGAKEKLVGGTLRYRMNQEPLVGNVVAKTGTLTTVSSISGYVKTKSKGNMIFSILINNVMDEEKAKKVEDRMIAILANQ</sequence>
<dbReference type="InterPro" id="IPR000667">
    <property type="entry name" value="Peptidase_S13"/>
</dbReference>
<evidence type="ECO:0000313" key="4">
    <source>
        <dbReference type="EMBL" id="MFC0477543.1"/>
    </source>
</evidence>
<keyword evidence="3" id="KW-0732">Signal</keyword>
<evidence type="ECO:0000256" key="3">
    <source>
        <dbReference type="SAM" id="SignalP"/>
    </source>
</evidence>
<protein>
    <submittedName>
        <fullName evidence="4">D-alanyl-D-alanine carboxypeptidase/D-alanyl-D-alanine-endopeptidase</fullName>
        <ecNumber evidence="4">3.4.16.4</ecNumber>
    </submittedName>
</protein>
<dbReference type="GO" id="GO:0009002">
    <property type="term" value="F:serine-type D-Ala-D-Ala carboxypeptidase activity"/>
    <property type="evidence" value="ECO:0007669"/>
    <property type="project" value="UniProtKB-EC"/>
</dbReference>
<dbReference type="RefSeq" id="WP_160547075.1">
    <property type="nucleotide sequence ID" value="NZ_JBHLUU010000122.1"/>
</dbReference>
<dbReference type="InterPro" id="IPR012338">
    <property type="entry name" value="Beta-lactam/transpept-like"/>
</dbReference>
<dbReference type="SUPFAM" id="SSF56601">
    <property type="entry name" value="beta-lactamase/transpeptidase-like"/>
    <property type="match status" value="1"/>
</dbReference>
<dbReference type="Proteomes" id="UP001589738">
    <property type="component" value="Unassembled WGS sequence"/>
</dbReference>
<keyword evidence="4" id="KW-0645">Protease</keyword>
<evidence type="ECO:0000256" key="2">
    <source>
        <dbReference type="ARBA" id="ARBA00022801"/>
    </source>
</evidence>
<feature type="signal peptide" evidence="3">
    <location>
        <begin position="1"/>
        <end position="23"/>
    </location>
</feature>
<proteinExistence type="inferred from homology"/>